<feature type="domain" description="FAS1" evidence="2">
    <location>
        <begin position="40"/>
        <end position="169"/>
    </location>
</feature>
<dbReference type="Proteomes" id="UP000033121">
    <property type="component" value="Unassembled WGS sequence"/>
</dbReference>
<keyword evidence="4" id="KW-1185">Reference proteome</keyword>
<dbReference type="InterPro" id="IPR050904">
    <property type="entry name" value="Adhesion/Biosynth-related"/>
</dbReference>
<reference evidence="3 4" key="1">
    <citation type="submission" date="2015-04" db="EMBL/GenBank/DDBJ databases">
        <title>Whole genome shotgun sequence of Flavihumibacter petaseus NBRC 106054.</title>
        <authorList>
            <person name="Miyazawa S."/>
            <person name="Hosoyama A."/>
            <person name="Hashimoto M."/>
            <person name="Noguchi M."/>
            <person name="Tsuchikane K."/>
            <person name="Ohji S."/>
            <person name="Yamazoe A."/>
            <person name="Ichikawa N."/>
            <person name="Kimura A."/>
            <person name="Fujita N."/>
        </authorList>
    </citation>
    <scope>NUCLEOTIDE SEQUENCE [LARGE SCALE GENOMIC DNA]</scope>
    <source>
        <strain evidence="3 4">NBRC 106054</strain>
    </source>
</reference>
<dbReference type="AlphaFoldDB" id="A0A0E9MXS6"/>
<name>A0A0E9MXS6_9BACT</name>
<evidence type="ECO:0000256" key="1">
    <source>
        <dbReference type="SAM" id="SignalP"/>
    </source>
</evidence>
<evidence type="ECO:0000259" key="2">
    <source>
        <dbReference type="PROSITE" id="PS50213"/>
    </source>
</evidence>
<comment type="caution">
    <text evidence="3">The sequence shown here is derived from an EMBL/GenBank/DDBJ whole genome shotgun (WGS) entry which is preliminary data.</text>
</comment>
<dbReference type="PROSITE" id="PS50213">
    <property type="entry name" value="FAS1"/>
    <property type="match status" value="2"/>
</dbReference>
<dbReference type="Pfam" id="PF02469">
    <property type="entry name" value="Fasciclin"/>
    <property type="match status" value="2"/>
</dbReference>
<organism evidence="3 4">
    <name type="scientific">Flavihumibacter petaseus NBRC 106054</name>
    <dbReference type="NCBI Taxonomy" id="1220578"/>
    <lineage>
        <taxon>Bacteria</taxon>
        <taxon>Pseudomonadati</taxon>
        <taxon>Bacteroidota</taxon>
        <taxon>Chitinophagia</taxon>
        <taxon>Chitinophagales</taxon>
        <taxon>Chitinophagaceae</taxon>
        <taxon>Flavihumibacter</taxon>
    </lineage>
</organism>
<dbReference type="PANTHER" id="PTHR10900">
    <property type="entry name" value="PERIOSTIN-RELATED"/>
    <property type="match status" value="1"/>
</dbReference>
<dbReference type="STRING" id="1220578.FPE01S_01_09350"/>
<protein>
    <recommendedName>
        <fullName evidence="2">FAS1 domain-containing protein</fullName>
    </recommendedName>
</protein>
<dbReference type="PANTHER" id="PTHR10900:SF77">
    <property type="entry name" value="FI19380P1"/>
    <property type="match status" value="1"/>
</dbReference>
<dbReference type="GO" id="GO:0005615">
    <property type="term" value="C:extracellular space"/>
    <property type="evidence" value="ECO:0007669"/>
    <property type="project" value="TreeGrafter"/>
</dbReference>
<dbReference type="OrthoDB" id="1144324at2"/>
<keyword evidence="1" id="KW-0732">Signal</keyword>
<evidence type="ECO:0000313" key="3">
    <source>
        <dbReference type="EMBL" id="GAO41920.1"/>
    </source>
</evidence>
<evidence type="ECO:0000313" key="4">
    <source>
        <dbReference type="Proteomes" id="UP000033121"/>
    </source>
</evidence>
<dbReference type="Gene3D" id="2.30.180.10">
    <property type="entry name" value="FAS1 domain"/>
    <property type="match status" value="2"/>
</dbReference>
<dbReference type="SMART" id="SM00554">
    <property type="entry name" value="FAS1"/>
    <property type="match status" value="2"/>
</dbReference>
<dbReference type="RefSeq" id="WP_046367695.1">
    <property type="nucleotide sequence ID" value="NZ_BBWV01000001.1"/>
</dbReference>
<dbReference type="PROSITE" id="PS51257">
    <property type="entry name" value="PROKAR_LIPOPROTEIN"/>
    <property type="match status" value="1"/>
</dbReference>
<feature type="signal peptide" evidence="1">
    <location>
        <begin position="1"/>
        <end position="24"/>
    </location>
</feature>
<proteinExistence type="predicted"/>
<gene>
    <name evidence="3" type="ORF">FPE01S_01_09350</name>
</gene>
<dbReference type="SUPFAM" id="SSF82153">
    <property type="entry name" value="FAS1 domain"/>
    <property type="match status" value="2"/>
</dbReference>
<feature type="chain" id="PRO_5002429609" description="FAS1 domain-containing protein" evidence="1">
    <location>
        <begin position="25"/>
        <end position="316"/>
    </location>
</feature>
<feature type="domain" description="FAS1" evidence="2">
    <location>
        <begin position="173"/>
        <end position="315"/>
    </location>
</feature>
<dbReference type="EMBL" id="BBWV01000001">
    <property type="protein sequence ID" value="GAO41920.1"/>
    <property type="molecule type" value="Genomic_DNA"/>
</dbReference>
<accession>A0A0E9MXS6</accession>
<dbReference type="InterPro" id="IPR000782">
    <property type="entry name" value="FAS1_domain"/>
</dbReference>
<dbReference type="InterPro" id="IPR036378">
    <property type="entry name" value="FAS1_dom_sf"/>
</dbReference>
<sequence>MTNKFFPVRWIAALMISGAFVVSACSDDDDDNMNPNPPVTSTINETIVNDTSYSLLNSAIARGTYADQLNQTGSFTFFAPTNAAFRAAGIDQAGIDTMSAATLNNILQYHTVNRSVSLNSFPSDTMSTLNGRRIYFSNNANGRFVNGISVSGSDIAASNGILHPINTLLSSPTGSISGLYSSDTAYRLFNAAVVRAGFVDSLNNNGRYTVFAPTNAAFEAAGLDAAAISSFDPDSLKTLLKHHILATPYYNSDFITAGTSPTLMDGSTLTFSGSPTGVQLTGSANPYSNVITTTAGTTYNTTTTNGVIQTVDRVIY</sequence>